<comment type="pathway">
    <text evidence="5 13">Amino-sugar metabolism; N-acetylmuramate degradation.</text>
</comment>
<reference evidence="15 16" key="1">
    <citation type="journal article" date="2009" name="PLoS ONE">
        <title>Complete genome sequence of the aerobic CO-oxidizing thermophile Thermomicrobium roseum.</title>
        <authorList>
            <person name="Wu D."/>
            <person name="Raymond J."/>
            <person name="Wu M."/>
            <person name="Chatterji S."/>
            <person name="Ren Q."/>
            <person name="Graham J.E."/>
            <person name="Bryant D.A."/>
            <person name="Robb F."/>
            <person name="Colman A."/>
            <person name="Tallon L.J."/>
            <person name="Badger J.H."/>
            <person name="Madupu R."/>
            <person name="Ward N.L."/>
            <person name="Eisen J.A."/>
        </authorList>
    </citation>
    <scope>NUCLEOTIDE SEQUENCE [LARGE SCALE GENOMIC DNA]</scope>
    <source>
        <strain evidence="16">ATCC 27502 / DSM 5159 / P-2</strain>
        <plasmid evidence="15">unnamed</plasmid>
    </source>
</reference>
<dbReference type="Pfam" id="PF20741">
    <property type="entry name" value="GKRP-like_C"/>
    <property type="match status" value="1"/>
</dbReference>
<evidence type="ECO:0000256" key="6">
    <source>
        <dbReference type="ARBA" id="ARBA00060595"/>
    </source>
</evidence>
<evidence type="ECO:0000256" key="2">
    <source>
        <dbReference type="ARBA" id="ARBA00023239"/>
    </source>
</evidence>
<dbReference type="Gene3D" id="1.10.8.1080">
    <property type="match status" value="1"/>
</dbReference>
<proteinExistence type="inferred from homology"/>
<dbReference type="InterPro" id="IPR040190">
    <property type="entry name" value="MURQ/GCKR"/>
</dbReference>
<dbReference type="NCBIfam" id="TIGR00274">
    <property type="entry name" value="N-acetylmuramic acid 6-phosphate etherase"/>
    <property type="match status" value="1"/>
</dbReference>
<dbReference type="CDD" id="cd05007">
    <property type="entry name" value="SIS_Etherase"/>
    <property type="match status" value="1"/>
</dbReference>
<feature type="active site" description="Proton donor" evidence="13">
    <location>
        <position position="87"/>
    </location>
</feature>
<keyword evidence="16" id="KW-1185">Reference proteome</keyword>
<evidence type="ECO:0000313" key="15">
    <source>
        <dbReference type="EMBL" id="ACM07219.1"/>
    </source>
</evidence>
<comment type="subunit">
    <text evidence="1 13">Homodimer.</text>
</comment>
<keyword evidence="3 13" id="KW-0119">Carbohydrate metabolism</keyword>
<dbReference type="PANTHER" id="PTHR10088:SF4">
    <property type="entry name" value="GLUCOKINASE REGULATORY PROTEIN"/>
    <property type="match status" value="1"/>
</dbReference>
<comment type="catalytic activity">
    <reaction evidence="4 13">
        <text>N-acetyl-D-muramate 6-phosphate + H2O = N-acetyl-D-glucosamine 6-phosphate + (R)-lactate</text>
        <dbReference type="Rhea" id="RHEA:26410"/>
        <dbReference type="ChEBI" id="CHEBI:15377"/>
        <dbReference type="ChEBI" id="CHEBI:16004"/>
        <dbReference type="ChEBI" id="CHEBI:57513"/>
        <dbReference type="ChEBI" id="CHEBI:58722"/>
        <dbReference type="EC" id="4.2.1.126"/>
    </reaction>
</comment>
<evidence type="ECO:0000256" key="7">
    <source>
        <dbReference type="ARBA" id="ARBA00060672"/>
    </source>
</evidence>
<dbReference type="Pfam" id="PF22645">
    <property type="entry name" value="GKRP_SIS_N"/>
    <property type="match status" value="1"/>
</dbReference>
<evidence type="ECO:0000256" key="8">
    <source>
        <dbReference type="ARBA" id="ARBA00061234"/>
    </source>
</evidence>
<dbReference type="OrthoDB" id="9813395at2"/>
<dbReference type="PANTHER" id="PTHR10088">
    <property type="entry name" value="GLUCOKINASE REGULATORY PROTEIN"/>
    <property type="match status" value="1"/>
</dbReference>
<comment type="pathway">
    <text evidence="6">Amino-sugar metabolism; 1,6-anhydro-N-acetylmuramate degradation.</text>
</comment>
<comment type="miscellaneous">
    <text evidence="13">A lyase-type mechanism (elimination/hydration) is suggested for the cleavage of the lactyl ether bond of MurNAc 6-phosphate, with the formation of an alpha,beta-unsaturated aldehyde intermediate with (E)-stereochemistry, followed by the syn addition of water to give product.</text>
</comment>
<dbReference type="InterPro" id="IPR005488">
    <property type="entry name" value="Etherase_MurQ"/>
</dbReference>
<dbReference type="GO" id="GO:0016835">
    <property type="term" value="F:carbon-oxygen lyase activity"/>
    <property type="evidence" value="ECO:0007669"/>
    <property type="project" value="UniProtKB-UniRule"/>
</dbReference>
<geneLocation type="plasmid" evidence="16">
    <name>Tros</name>
</geneLocation>
<dbReference type="SUPFAM" id="SSF53697">
    <property type="entry name" value="SIS domain"/>
    <property type="match status" value="1"/>
</dbReference>
<evidence type="ECO:0000256" key="12">
    <source>
        <dbReference type="ARBA" id="ARBA00084049"/>
    </source>
</evidence>
<dbReference type="GO" id="GO:0097367">
    <property type="term" value="F:carbohydrate derivative binding"/>
    <property type="evidence" value="ECO:0007669"/>
    <property type="project" value="InterPro"/>
</dbReference>
<keyword evidence="2 13" id="KW-0456">Lyase</keyword>
<dbReference type="eggNOG" id="COG2103">
    <property type="taxonomic scope" value="Bacteria"/>
</dbReference>
<dbReference type="Gene3D" id="3.40.50.10490">
    <property type="entry name" value="Glucose-6-phosphate isomerase like protein, domain 1"/>
    <property type="match status" value="1"/>
</dbReference>
<dbReference type="EC" id="4.2.1.126" evidence="9 13"/>
<dbReference type="RefSeq" id="WP_012643206.1">
    <property type="nucleotide sequence ID" value="NC_011961.1"/>
</dbReference>
<dbReference type="NCBIfam" id="NF003915">
    <property type="entry name" value="PRK05441.1"/>
    <property type="match status" value="1"/>
</dbReference>
<dbReference type="GO" id="GO:0009254">
    <property type="term" value="P:peptidoglycan turnover"/>
    <property type="evidence" value="ECO:0007669"/>
    <property type="project" value="TreeGrafter"/>
</dbReference>
<dbReference type="PROSITE" id="PS01272">
    <property type="entry name" value="GCKR"/>
    <property type="match status" value="1"/>
</dbReference>
<comment type="function">
    <text evidence="13">Specifically catalyzes the cleavage of the D-lactyl ether substituent of MurNAc 6-phosphate, producing GlcNAc 6-phosphate and D-lactate.</text>
</comment>
<dbReference type="Proteomes" id="UP000000447">
    <property type="component" value="Plasmid unnamed"/>
</dbReference>
<name>B9L4J9_THERP</name>
<evidence type="ECO:0000256" key="11">
    <source>
        <dbReference type="ARBA" id="ARBA00077905"/>
    </source>
</evidence>
<dbReference type="HOGENOM" id="CLU_049049_1_1_0"/>
<dbReference type="UniPathway" id="UPA00342"/>
<evidence type="ECO:0000313" key="16">
    <source>
        <dbReference type="Proteomes" id="UP000000447"/>
    </source>
</evidence>
<accession>B9L4J9</accession>
<comment type="pathway">
    <text evidence="7">Cell wall biogenesis.</text>
</comment>
<dbReference type="EMBL" id="CP001276">
    <property type="protein sequence ID" value="ACM07219.1"/>
    <property type="molecule type" value="Genomic_DNA"/>
</dbReference>
<evidence type="ECO:0000256" key="1">
    <source>
        <dbReference type="ARBA" id="ARBA00011738"/>
    </source>
</evidence>
<dbReference type="GO" id="GO:0046348">
    <property type="term" value="P:amino sugar catabolic process"/>
    <property type="evidence" value="ECO:0007669"/>
    <property type="project" value="InterPro"/>
</dbReference>
<feature type="active site" evidence="13">
    <location>
        <position position="118"/>
    </location>
</feature>
<dbReference type="HAMAP" id="MF_00068">
    <property type="entry name" value="MurQ"/>
    <property type="match status" value="1"/>
</dbReference>
<organism evidence="15 16">
    <name type="scientific">Thermomicrobium roseum (strain ATCC 27502 / DSM 5159 / P-2)</name>
    <dbReference type="NCBI Taxonomy" id="309801"/>
    <lineage>
        <taxon>Bacteria</taxon>
        <taxon>Pseudomonadati</taxon>
        <taxon>Thermomicrobiota</taxon>
        <taxon>Thermomicrobia</taxon>
        <taxon>Thermomicrobiales</taxon>
        <taxon>Thermomicrobiaceae</taxon>
        <taxon>Thermomicrobium</taxon>
    </lineage>
</organism>
<evidence type="ECO:0000256" key="9">
    <source>
        <dbReference type="ARBA" id="ARBA00067056"/>
    </source>
</evidence>
<dbReference type="FunFam" id="1.10.8.1080:FF:000001">
    <property type="entry name" value="N-acetylmuramic acid 6-phosphate etherase"/>
    <property type="match status" value="1"/>
</dbReference>
<evidence type="ECO:0000256" key="5">
    <source>
        <dbReference type="ARBA" id="ARBA00060532"/>
    </source>
</evidence>
<evidence type="ECO:0000256" key="13">
    <source>
        <dbReference type="HAMAP-Rule" id="MF_00068"/>
    </source>
</evidence>
<evidence type="ECO:0000256" key="4">
    <source>
        <dbReference type="ARBA" id="ARBA00051747"/>
    </source>
</evidence>
<gene>
    <name evidence="13 15" type="primary">murQ</name>
    <name evidence="15" type="ordered locus">trd_A0713</name>
</gene>
<feature type="domain" description="SIS" evidence="14">
    <location>
        <begin position="59"/>
        <end position="222"/>
    </location>
</feature>
<dbReference type="InterPro" id="IPR046348">
    <property type="entry name" value="SIS_dom_sf"/>
</dbReference>
<protein>
    <recommendedName>
        <fullName evidence="10 13">N-acetylmuramic acid 6-phosphate etherase</fullName>
        <shortName evidence="13">MurNAc-6-P etherase</shortName>
        <ecNumber evidence="9 13">4.2.1.126</ecNumber>
    </recommendedName>
    <alternativeName>
        <fullName evidence="12 13">N-acetylmuramic acid 6-phosphate hydrolase</fullName>
    </alternativeName>
    <alternativeName>
        <fullName evidence="11 13">N-acetylmuramic acid 6-phosphate lyase</fullName>
    </alternativeName>
</protein>
<evidence type="ECO:0000259" key="14">
    <source>
        <dbReference type="PROSITE" id="PS51464"/>
    </source>
</evidence>
<dbReference type="InterPro" id="IPR001347">
    <property type="entry name" value="SIS_dom"/>
</dbReference>
<dbReference type="PROSITE" id="PS51464">
    <property type="entry name" value="SIS"/>
    <property type="match status" value="1"/>
</dbReference>
<comment type="similarity">
    <text evidence="8 13">Belongs to the GCKR-like family. MurNAc-6-P etherase subfamily.</text>
</comment>
<dbReference type="AlphaFoldDB" id="B9L4J9"/>
<dbReference type="NCBIfam" id="NF009222">
    <property type="entry name" value="PRK12570.1"/>
    <property type="match status" value="1"/>
</dbReference>
<evidence type="ECO:0000256" key="3">
    <source>
        <dbReference type="ARBA" id="ARBA00023277"/>
    </source>
</evidence>
<dbReference type="GO" id="GO:0097173">
    <property type="term" value="P:N-acetylmuramic acid catabolic process"/>
    <property type="evidence" value="ECO:0007669"/>
    <property type="project" value="UniProtKB-UniPathway"/>
</dbReference>
<dbReference type="GO" id="GO:0016803">
    <property type="term" value="F:ether hydrolase activity"/>
    <property type="evidence" value="ECO:0007669"/>
    <property type="project" value="TreeGrafter"/>
</dbReference>
<dbReference type="FunFam" id="3.40.50.10490:FF:000014">
    <property type="entry name" value="N-acetylmuramic acid 6-phosphate etherase"/>
    <property type="match status" value="1"/>
</dbReference>
<dbReference type="InterPro" id="IPR005486">
    <property type="entry name" value="Glucokinase_regulatory_CS"/>
</dbReference>
<dbReference type="KEGG" id="tro:trd_A0713"/>
<sequence length="305" mass="31976">MDEQDELRQATTESVNPRTRQIDQLSSQAIVELILEEETRVIPAVLAERTAIAALADVVVERMRRGGRLVYVGAGTSGRLGMLDAIECIPTYGLEPGRIVALVAGGPAALTGPVEAAEDDEEAGARELTALGIGPDDVVLGISASGRTPYVRGALREARQRGAYVAVLVCNRPAPLADLADLVIAPVVGPEVIAGSTRMKAGTAQKLVLTALSTTVMVRLGKTFGNLMVDVRPTNRKLWQRGVRIVMEATGLSEQDAQRVLQEAGGEPKTAIVMAIAGVDAAEARSRLGRAGGLVRAALEESDGG</sequence>
<keyword evidence="15" id="KW-0614">Plasmid</keyword>
<evidence type="ECO:0000256" key="10">
    <source>
        <dbReference type="ARBA" id="ARBA00070061"/>
    </source>
</evidence>